<dbReference type="SUPFAM" id="SSF53474">
    <property type="entry name" value="alpha/beta-Hydrolases"/>
    <property type="match status" value="1"/>
</dbReference>
<organism evidence="14 15">
    <name type="scientific">Lysobacter brunescens</name>
    <dbReference type="NCBI Taxonomy" id="262323"/>
    <lineage>
        <taxon>Bacteria</taxon>
        <taxon>Pseudomonadati</taxon>
        <taxon>Pseudomonadota</taxon>
        <taxon>Gammaproteobacteria</taxon>
        <taxon>Lysobacterales</taxon>
        <taxon>Lysobacteraceae</taxon>
        <taxon>Lysobacter</taxon>
    </lineage>
</organism>
<evidence type="ECO:0000259" key="13">
    <source>
        <dbReference type="Pfam" id="PF00561"/>
    </source>
</evidence>
<comment type="catalytic activity">
    <reaction evidence="1 11 12">
        <text>Release of N-terminal proline from a peptide.</text>
        <dbReference type="EC" id="3.4.11.5"/>
    </reaction>
</comment>
<dbReference type="Gene3D" id="3.40.50.1820">
    <property type="entry name" value="alpha/beta hydrolase"/>
    <property type="match status" value="1"/>
</dbReference>
<dbReference type="InterPro" id="IPR029058">
    <property type="entry name" value="AB_hydrolase_fold"/>
</dbReference>
<keyword evidence="9 11" id="KW-0378">Hydrolase</keyword>
<keyword evidence="6 11" id="KW-0031">Aminopeptidase</keyword>
<evidence type="ECO:0000256" key="6">
    <source>
        <dbReference type="ARBA" id="ARBA00022438"/>
    </source>
</evidence>
<dbReference type="GO" id="GO:0004177">
    <property type="term" value="F:aminopeptidase activity"/>
    <property type="evidence" value="ECO:0007669"/>
    <property type="project" value="UniProtKB-KW"/>
</dbReference>
<gene>
    <name evidence="14" type="primary">pip</name>
    <name evidence="14" type="ORF">ACFQ0E_00670</name>
</gene>
<evidence type="ECO:0000256" key="9">
    <source>
        <dbReference type="ARBA" id="ARBA00022801"/>
    </source>
</evidence>
<evidence type="ECO:0000256" key="12">
    <source>
        <dbReference type="RuleBase" id="RU003421"/>
    </source>
</evidence>
<evidence type="ECO:0000256" key="4">
    <source>
        <dbReference type="ARBA" id="ARBA00012568"/>
    </source>
</evidence>
<evidence type="ECO:0000256" key="2">
    <source>
        <dbReference type="ARBA" id="ARBA00004496"/>
    </source>
</evidence>
<evidence type="ECO:0000313" key="14">
    <source>
        <dbReference type="EMBL" id="MFD0724101.1"/>
    </source>
</evidence>
<dbReference type="EC" id="3.4.11.5" evidence="4 11"/>
<keyword evidence="7 11" id="KW-0963">Cytoplasm</keyword>
<evidence type="ECO:0000313" key="15">
    <source>
        <dbReference type="Proteomes" id="UP001597110"/>
    </source>
</evidence>
<evidence type="ECO:0000256" key="8">
    <source>
        <dbReference type="ARBA" id="ARBA00022670"/>
    </source>
</evidence>
<reference evidence="15" key="1">
    <citation type="journal article" date="2019" name="Int. J. Syst. Evol. Microbiol.">
        <title>The Global Catalogue of Microorganisms (GCM) 10K type strain sequencing project: providing services to taxonomists for standard genome sequencing and annotation.</title>
        <authorList>
            <consortium name="The Broad Institute Genomics Platform"/>
            <consortium name="The Broad Institute Genome Sequencing Center for Infectious Disease"/>
            <person name="Wu L."/>
            <person name="Ma J."/>
        </authorList>
    </citation>
    <scope>NUCLEOTIDE SEQUENCE [LARGE SCALE GENOMIC DNA]</scope>
    <source>
        <strain evidence="15">CCUG 55585</strain>
    </source>
</reference>
<dbReference type="InterPro" id="IPR002410">
    <property type="entry name" value="Peptidase_S33"/>
</dbReference>
<keyword evidence="8 11" id="KW-0645">Protease</keyword>
<dbReference type="NCBIfam" id="TIGR01249">
    <property type="entry name" value="pro_imino_pep_1"/>
    <property type="match status" value="1"/>
</dbReference>
<dbReference type="EMBL" id="JBHTIF010000001">
    <property type="protein sequence ID" value="MFD0724101.1"/>
    <property type="molecule type" value="Genomic_DNA"/>
</dbReference>
<sequence length="314" mass="35520">MRTLYPEIEPFDTGTLQVDDRHVLYYEQCGNPHGKPVVLLHGGPGGGCSAKMRRFHDASKYRIVLFDQRGAGRSTPHADLVGNTTWDLVADIEKLRTHLGIERWQVFGGSWGSTLALAYAETHPERVTELVLRGIFMLRRWELEWFYQEGASRLFPDAWEHYVNAIPPVERHDLISAFHRRLTSEDEATRLAAARAWSVWEGATSFLHVDQDFVAGHEDAHFALAFARIENHYFVNGGFFEVEDQLLRDARKIAHIPGVTVHGRYDVVCPIQNAWDLHKVWPAGELVITPASGHSAFEAENIDALVRATDKFAG</sequence>
<dbReference type="Pfam" id="PF00561">
    <property type="entry name" value="Abhydrolase_1"/>
    <property type="match status" value="1"/>
</dbReference>
<dbReference type="PRINTS" id="PR00111">
    <property type="entry name" value="ABHYDROLASE"/>
</dbReference>
<evidence type="ECO:0000256" key="10">
    <source>
        <dbReference type="ARBA" id="ARBA00029605"/>
    </source>
</evidence>
<dbReference type="PRINTS" id="PR00793">
    <property type="entry name" value="PROAMNOPTASE"/>
</dbReference>
<proteinExistence type="inferred from homology"/>
<evidence type="ECO:0000256" key="11">
    <source>
        <dbReference type="PIRNR" id="PIRNR006431"/>
    </source>
</evidence>
<keyword evidence="15" id="KW-1185">Reference proteome</keyword>
<comment type="subcellular location">
    <subcellularLocation>
        <location evidence="2 11">Cytoplasm</location>
    </subcellularLocation>
</comment>
<dbReference type="PANTHER" id="PTHR43722:SF1">
    <property type="entry name" value="PROLINE IMINOPEPTIDASE"/>
    <property type="match status" value="1"/>
</dbReference>
<evidence type="ECO:0000256" key="5">
    <source>
        <dbReference type="ARBA" id="ARBA00021843"/>
    </source>
</evidence>
<dbReference type="Proteomes" id="UP001597110">
    <property type="component" value="Unassembled WGS sequence"/>
</dbReference>
<comment type="caution">
    <text evidence="14">The sequence shown here is derived from an EMBL/GenBank/DDBJ whole genome shotgun (WGS) entry which is preliminary data.</text>
</comment>
<evidence type="ECO:0000256" key="1">
    <source>
        <dbReference type="ARBA" id="ARBA00001585"/>
    </source>
</evidence>
<evidence type="ECO:0000256" key="3">
    <source>
        <dbReference type="ARBA" id="ARBA00010088"/>
    </source>
</evidence>
<name>A0ABW2Y938_9GAMM</name>
<accession>A0ABW2Y938</accession>
<dbReference type="PANTHER" id="PTHR43722">
    <property type="entry name" value="PROLINE IMINOPEPTIDASE"/>
    <property type="match status" value="1"/>
</dbReference>
<feature type="domain" description="AB hydrolase-1" evidence="13">
    <location>
        <begin position="35"/>
        <end position="298"/>
    </location>
</feature>
<comment type="similarity">
    <text evidence="3 11 12">Belongs to the peptidase S33 family.</text>
</comment>
<dbReference type="RefSeq" id="WP_386821782.1">
    <property type="nucleotide sequence ID" value="NZ_JBHTIF010000001.1"/>
</dbReference>
<dbReference type="PIRSF" id="PIRSF006431">
    <property type="entry name" value="Pept_S33"/>
    <property type="match status" value="1"/>
</dbReference>
<dbReference type="InterPro" id="IPR005944">
    <property type="entry name" value="Pro_iminopeptidase"/>
</dbReference>
<protein>
    <recommendedName>
        <fullName evidence="5 11">Proline iminopeptidase</fullName>
        <shortName evidence="11">PIP</shortName>
        <ecNumber evidence="4 11">3.4.11.5</ecNumber>
    </recommendedName>
    <alternativeName>
        <fullName evidence="10 11">Prolyl aminopeptidase</fullName>
    </alternativeName>
</protein>
<evidence type="ECO:0000256" key="7">
    <source>
        <dbReference type="ARBA" id="ARBA00022490"/>
    </source>
</evidence>
<dbReference type="InterPro" id="IPR000073">
    <property type="entry name" value="AB_hydrolase_1"/>
</dbReference>